<keyword evidence="6 7" id="KW-0472">Membrane</keyword>
<dbReference type="PANTHER" id="PTHR11009">
    <property type="entry name" value="DER1-LIKE PROTEIN, DERLIN"/>
    <property type="match status" value="1"/>
</dbReference>
<gene>
    <name evidence="8" type="ORF">B296_00022007</name>
</gene>
<dbReference type="EMBL" id="AMZH03000909">
    <property type="protein sequence ID" value="RRT81445.1"/>
    <property type="molecule type" value="Genomic_DNA"/>
</dbReference>
<feature type="transmembrane region" description="Helical" evidence="7">
    <location>
        <begin position="48"/>
        <end position="71"/>
    </location>
</feature>
<dbReference type="GO" id="GO:0005789">
    <property type="term" value="C:endoplasmic reticulum membrane"/>
    <property type="evidence" value="ECO:0007669"/>
    <property type="project" value="UniProtKB-SubCell"/>
</dbReference>
<feature type="non-terminal residue" evidence="8">
    <location>
        <position position="1"/>
    </location>
</feature>
<evidence type="ECO:0000256" key="7">
    <source>
        <dbReference type="RuleBase" id="RU363059"/>
    </source>
</evidence>
<evidence type="ECO:0000256" key="5">
    <source>
        <dbReference type="ARBA" id="ARBA00022989"/>
    </source>
</evidence>
<keyword evidence="4 7" id="KW-0256">Endoplasmic reticulum</keyword>
<dbReference type="GO" id="GO:0006950">
    <property type="term" value="P:response to stress"/>
    <property type="evidence" value="ECO:0007669"/>
    <property type="project" value="UniProtKB-ARBA"/>
</dbReference>
<dbReference type="Pfam" id="PF04511">
    <property type="entry name" value="DER1"/>
    <property type="match status" value="1"/>
</dbReference>
<accession>A0A427AZ38</accession>
<dbReference type="Proteomes" id="UP000287651">
    <property type="component" value="Unassembled WGS sequence"/>
</dbReference>
<evidence type="ECO:0000256" key="4">
    <source>
        <dbReference type="ARBA" id="ARBA00022824"/>
    </source>
</evidence>
<organism evidence="8 9">
    <name type="scientific">Ensete ventricosum</name>
    <name type="common">Abyssinian banana</name>
    <name type="synonym">Musa ensete</name>
    <dbReference type="NCBI Taxonomy" id="4639"/>
    <lineage>
        <taxon>Eukaryota</taxon>
        <taxon>Viridiplantae</taxon>
        <taxon>Streptophyta</taxon>
        <taxon>Embryophyta</taxon>
        <taxon>Tracheophyta</taxon>
        <taxon>Spermatophyta</taxon>
        <taxon>Magnoliopsida</taxon>
        <taxon>Liliopsida</taxon>
        <taxon>Zingiberales</taxon>
        <taxon>Musaceae</taxon>
        <taxon>Ensete</taxon>
    </lineage>
</organism>
<feature type="transmembrane region" description="Helical" evidence="7">
    <location>
        <begin position="7"/>
        <end position="28"/>
    </location>
</feature>
<proteinExistence type="inferred from homology"/>
<evidence type="ECO:0000313" key="8">
    <source>
        <dbReference type="EMBL" id="RRT81445.1"/>
    </source>
</evidence>
<evidence type="ECO:0000256" key="2">
    <source>
        <dbReference type="ARBA" id="ARBA00008917"/>
    </source>
</evidence>
<evidence type="ECO:0000256" key="6">
    <source>
        <dbReference type="ARBA" id="ARBA00023136"/>
    </source>
</evidence>
<dbReference type="InterPro" id="IPR007599">
    <property type="entry name" value="DER1"/>
</dbReference>
<comment type="caution">
    <text evidence="7">Lacks conserved residue(s) required for the propagation of feature annotation.</text>
</comment>
<keyword evidence="5 7" id="KW-1133">Transmembrane helix</keyword>
<evidence type="ECO:0000256" key="1">
    <source>
        <dbReference type="ARBA" id="ARBA00004477"/>
    </source>
</evidence>
<evidence type="ECO:0000313" key="9">
    <source>
        <dbReference type="Proteomes" id="UP000287651"/>
    </source>
</evidence>
<protein>
    <recommendedName>
        <fullName evidence="7">Derlin</fullName>
    </recommendedName>
</protein>
<comment type="function">
    <text evidence="7">May be involved in the degradation of misfolded endoplasmic reticulum (ER) luminal proteins.</text>
</comment>
<comment type="caution">
    <text evidence="8">The sequence shown here is derived from an EMBL/GenBank/DDBJ whole genome shotgun (WGS) entry which is preliminary data.</text>
</comment>
<sequence>VWRLFTNFFFLGKFSINFGIRLLMMYVFQARYGVQLEKGPFDKRTADFLWMMLFGAFFLLVSIVCHSLFLVSLFGDINGLHAALSLEPGVPNRTDKHIWTCHVEGIIGSSTLHKLVALLGWGVQSNSGFQPNSTNTATGSVAFRGRSYRLNR</sequence>
<reference evidence="8 9" key="1">
    <citation type="journal article" date="2014" name="Agronomy (Basel)">
        <title>A Draft Genome Sequence for Ensete ventricosum, the Drought-Tolerant Tree Against Hunger.</title>
        <authorList>
            <person name="Harrison J."/>
            <person name="Moore K.A."/>
            <person name="Paszkiewicz K."/>
            <person name="Jones T."/>
            <person name="Grant M."/>
            <person name="Ambacheew D."/>
            <person name="Muzemil S."/>
            <person name="Studholme D.J."/>
        </authorList>
    </citation>
    <scope>NUCLEOTIDE SEQUENCE [LARGE SCALE GENOMIC DNA]</scope>
</reference>
<keyword evidence="3 7" id="KW-0812">Transmembrane</keyword>
<dbReference type="AlphaFoldDB" id="A0A427AZ38"/>
<comment type="subcellular location">
    <subcellularLocation>
        <location evidence="1 7">Endoplasmic reticulum membrane</location>
        <topology evidence="1 7">Multi-pass membrane protein</topology>
    </subcellularLocation>
</comment>
<comment type="similarity">
    <text evidence="2 7">Belongs to the derlin family.</text>
</comment>
<evidence type="ECO:0000256" key="3">
    <source>
        <dbReference type="ARBA" id="ARBA00022692"/>
    </source>
</evidence>
<name>A0A427AZ38_ENSVE</name>